<comment type="similarity">
    <text evidence="1">Belongs to the asaB hydroxylase/desaturase family.</text>
</comment>
<accession>A0AA39WC60</accession>
<evidence type="ECO:0000313" key="2">
    <source>
        <dbReference type="EMBL" id="KAK0611890.1"/>
    </source>
</evidence>
<keyword evidence="3" id="KW-1185">Reference proteome</keyword>
<dbReference type="NCBIfam" id="NF041278">
    <property type="entry name" value="CmcJ_NvfI_EfuI"/>
    <property type="match status" value="1"/>
</dbReference>
<name>A0AA39WC60_9PEZI</name>
<dbReference type="EMBL" id="JAULSU010000007">
    <property type="protein sequence ID" value="KAK0611890.1"/>
    <property type="molecule type" value="Genomic_DNA"/>
</dbReference>
<dbReference type="InterPro" id="IPR044053">
    <property type="entry name" value="AsaB-like"/>
</dbReference>
<dbReference type="AlphaFoldDB" id="A0AA39WC60"/>
<dbReference type="Proteomes" id="UP001175000">
    <property type="component" value="Unassembled WGS sequence"/>
</dbReference>
<dbReference type="PANTHER" id="PTHR34598:SF3">
    <property type="entry name" value="OXIDOREDUCTASE AN1597"/>
    <property type="match status" value="1"/>
</dbReference>
<protein>
    <submittedName>
        <fullName evidence="2">Uncharacterized protein</fullName>
    </submittedName>
</protein>
<gene>
    <name evidence="2" type="ORF">B0T14DRAFT_337986</name>
</gene>
<organism evidence="2 3">
    <name type="scientific">Immersiella caudata</name>
    <dbReference type="NCBI Taxonomy" id="314043"/>
    <lineage>
        <taxon>Eukaryota</taxon>
        <taxon>Fungi</taxon>
        <taxon>Dikarya</taxon>
        <taxon>Ascomycota</taxon>
        <taxon>Pezizomycotina</taxon>
        <taxon>Sordariomycetes</taxon>
        <taxon>Sordariomycetidae</taxon>
        <taxon>Sordariales</taxon>
        <taxon>Lasiosphaeriaceae</taxon>
        <taxon>Immersiella</taxon>
    </lineage>
</organism>
<sequence length="293" mass="32948">MDAPNKECNEAHTTGTFSYMKWNNELYETESPFQILIEIPKDAPDQRTTNVEFETGPPETIADVRATLDSWSLDQHGFKYFPMNIGLSAKKFSDQAFVKEKYLPQCASLIKKALPGAERVHFFGWRLRSSGDGLSPGSALVGKFQKPASVPHVDQTPGAVYDLVSERFPNEAARLFRGRVRTIIVWRPLTGPVGDWPLAVAEASTVPPSCLVECQRIRPKYRGDVFYMLPQEGVKWHYLSRQRSDEALVMKIFDNKEGVAGYCAHASFKLPDAPHDPRPRESIEVRAMVFGGE</sequence>
<proteinExistence type="inferred from homology"/>
<evidence type="ECO:0000256" key="1">
    <source>
        <dbReference type="ARBA" id="ARBA00023604"/>
    </source>
</evidence>
<evidence type="ECO:0000313" key="3">
    <source>
        <dbReference type="Proteomes" id="UP001175000"/>
    </source>
</evidence>
<reference evidence="2" key="1">
    <citation type="submission" date="2023-06" db="EMBL/GenBank/DDBJ databases">
        <title>Genome-scale phylogeny and comparative genomics of the fungal order Sordariales.</title>
        <authorList>
            <consortium name="Lawrence Berkeley National Laboratory"/>
            <person name="Hensen N."/>
            <person name="Bonometti L."/>
            <person name="Westerberg I."/>
            <person name="Brannstrom I.O."/>
            <person name="Guillou S."/>
            <person name="Cros-Aarteil S."/>
            <person name="Calhoun S."/>
            <person name="Haridas S."/>
            <person name="Kuo A."/>
            <person name="Mondo S."/>
            <person name="Pangilinan J."/>
            <person name="Riley R."/>
            <person name="Labutti K."/>
            <person name="Andreopoulos B."/>
            <person name="Lipzen A."/>
            <person name="Chen C."/>
            <person name="Yanf M."/>
            <person name="Daum C."/>
            <person name="Ng V."/>
            <person name="Clum A."/>
            <person name="Steindorff A."/>
            <person name="Ohm R."/>
            <person name="Martin F."/>
            <person name="Silar P."/>
            <person name="Natvig D."/>
            <person name="Lalanne C."/>
            <person name="Gautier V."/>
            <person name="Ament-Velasquez S.L."/>
            <person name="Kruys A."/>
            <person name="Hutchinson M.I."/>
            <person name="Powell A.J."/>
            <person name="Barry K."/>
            <person name="Miller A.N."/>
            <person name="Grigoriev I.V."/>
            <person name="Debuchy R."/>
            <person name="Gladieux P."/>
            <person name="Thoren M.H."/>
            <person name="Johannesson H."/>
        </authorList>
    </citation>
    <scope>NUCLEOTIDE SEQUENCE</scope>
    <source>
        <strain evidence="2">CBS 606.72</strain>
    </source>
</reference>
<dbReference type="GO" id="GO:0016491">
    <property type="term" value="F:oxidoreductase activity"/>
    <property type="evidence" value="ECO:0007669"/>
    <property type="project" value="InterPro"/>
</dbReference>
<dbReference type="PANTHER" id="PTHR34598">
    <property type="entry name" value="BLL6449 PROTEIN"/>
    <property type="match status" value="1"/>
</dbReference>
<comment type="caution">
    <text evidence="2">The sequence shown here is derived from an EMBL/GenBank/DDBJ whole genome shotgun (WGS) entry which is preliminary data.</text>
</comment>